<feature type="transmembrane region" description="Helical" evidence="6">
    <location>
        <begin position="178"/>
        <end position="196"/>
    </location>
</feature>
<dbReference type="Pfam" id="PF00892">
    <property type="entry name" value="EamA"/>
    <property type="match status" value="2"/>
</dbReference>
<evidence type="ECO:0000256" key="4">
    <source>
        <dbReference type="ARBA" id="ARBA00022989"/>
    </source>
</evidence>
<dbReference type="RefSeq" id="WP_040374434.1">
    <property type="nucleotide sequence ID" value="NZ_CP068053.1"/>
</dbReference>
<proteinExistence type="inferred from homology"/>
<name>A0A974S2E7_PERPY</name>
<evidence type="ECO:0000256" key="1">
    <source>
        <dbReference type="ARBA" id="ARBA00004127"/>
    </source>
</evidence>
<keyword evidence="4 6" id="KW-1133">Transmembrane helix</keyword>
<dbReference type="AlphaFoldDB" id="A0A974S2E7"/>
<dbReference type="InterPro" id="IPR000620">
    <property type="entry name" value="EamA_dom"/>
</dbReference>
<dbReference type="PANTHER" id="PTHR32322">
    <property type="entry name" value="INNER MEMBRANE TRANSPORTER"/>
    <property type="match status" value="1"/>
</dbReference>
<evidence type="ECO:0000256" key="5">
    <source>
        <dbReference type="ARBA" id="ARBA00023136"/>
    </source>
</evidence>
<comment type="similarity">
    <text evidence="2">Belongs to the EamA transporter family.</text>
</comment>
<feature type="domain" description="EamA" evidence="7">
    <location>
        <begin position="146"/>
        <end position="276"/>
    </location>
</feature>
<sequence>MWLLAALLTSCSFGINNTIFKWSNTKGFSKIHIQFFFYISAFFLTLGFSLISGKYHIHLLAIVLGATIGILNAYGNIQMSHAFDNGPASLTSPLIAANTLFPILCAGLIFKEHITLVQWLGILSMLGAALIIQYSPKASKNVHYTLWMLHIILAIFSFGVLGVLMQVSSHLHIESLEVLSAMYGGGSAYLLITMARKKEKVQQSEVKIGATVSMLSLIGYSCYFYALNTGISSIVFPIVSLNCLVVVFIGCYLYKERLKLYQMAGVAIALIGIILTKI</sequence>
<dbReference type="InterPro" id="IPR037185">
    <property type="entry name" value="EmrE-like"/>
</dbReference>
<keyword evidence="5 6" id="KW-0472">Membrane</keyword>
<feature type="transmembrane region" description="Helical" evidence="6">
    <location>
        <begin position="116"/>
        <end position="134"/>
    </location>
</feature>
<feature type="transmembrane region" description="Helical" evidence="6">
    <location>
        <begin position="89"/>
        <end position="110"/>
    </location>
</feature>
<evidence type="ECO:0000259" key="7">
    <source>
        <dbReference type="Pfam" id="PF00892"/>
    </source>
</evidence>
<feature type="transmembrane region" description="Helical" evidence="6">
    <location>
        <begin position="57"/>
        <end position="77"/>
    </location>
</feature>
<feature type="transmembrane region" description="Helical" evidence="6">
    <location>
        <begin position="31"/>
        <end position="51"/>
    </location>
</feature>
<evidence type="ECO:0000256" key="3">
    <source>
        <dbReference type="ARBA" id="ARBA00022692"/>
    </source>
</evidence>
<keyword evidence="9" id="KW-1185">Reference proteome</keyword>
<dbReference type="InterPro" id="IPR050638">
    <property type="entry name" value="AA-Vitamin_Transporters"/>
</dbReference>
<reference evidence="8 9" key="1">
    <citation type="submission" date="2021-01" db="EMBL/GenBank/DDBJ databases">
        <title>FDA dAtabase for Regulatory Grade micrObial Sequences (FDA-ARGOS): Supporting development and validation of Infectious Disease Dx tests.</title>
        <authorList>
            <person name="Nelson B."/>
            <person name="Plummer A."/>
            <person name="Tallon L."/>
            <person name="Sadzewicz L."/>
            <person name="Zhao X."/>
            <person name="Boylan J."/>
            <person name="Ott S."/>
            <person name="Bowen H."/>
            <person name="Vavikolanu K."/>
            <person name="Mehta A."/>
            <person name="Aluvathingal J."/>
            <person name="Nadendla S."/>
            <person name="Myers T."/>
            <person name="Yan Y."/>
            <person name="Sichtig H."/>
        </authorList>
    </citation>
    <scope>NUCLEOTIDE SEQUENCE [LARGE SCALE GENOMIC DNA]</scope>
    <source>
        <strain evidence="8 9">FDAARGOS_1161</strain>
    </source>
</reference>
<feature type="transmembrane region" description="Helical" evidence="6">
    <location>
        <begin position="234"/>
        <end position="253"/>
    </location>
</feature>
<protein>
    <submittedName>
        <fullName evidence="8">DMT family transporter</fullName>
    </submittedName>
</protein>
<feature type="transmembrane region" description="Helical" evidence="6">
    <location>
        <begin position="146"/>
        <end position="166"/>
    </location>
</feature>
<dbReference type="Proteomes" id="UP000595254">
    <property type="component" value="Chromosome"/>
</dbReference>
<dbReference type="EMBL" id="CP068053">
    <property type="protein sequence ID" value="QQT02458.1"/>
    <property type="molecule type" value="Genomic_DNA"/>
</dbReference>
<dbReference type="KEGG" id="ppsr:I6J18_11835"/>
<comment type="subcellular location">
    <subcellularLocation>
        <location evidence="1">Endomembrane system</location>
        <topology evidence="1">Multi-pass membrane protein</topology>
    </subcellularLocation>
</comment>
<organism evidence="8 9">
    <name type="scientific">Peribacillus psychrosaccharolyticus</name>
    <name type="common">Bacillus psychrosaccharolyticus</name>
    <dbReference type="NCBI Taxonomy" id="1407"/>
    <lineage>
        <taxon>Bacteria</taxon>
        <taxon>Bacillati</taxon>
        <taxon>Bacillota</taxon>
        <taxon>Bacilli</taxon>
        <taxon>Bacillales</taxon>
        <taxon>Bacillaceae</taxon>
        <taxon>Peribacillus</taxon>
    </lineage>
</organism>
<dbReference type="PANTHER" id="PTHR32322:SF2">
    <property type="entry name" value="EAMA DOMAIN-CONTAINING PROTEIN"/>
    <property type="match status" value="1"/>
</dbReference>
<evidence type="ECO:0000256" key="6">
    <source>
        <dbReference type="SAM" id="Phobius"/>
    </source>
</evidence>
<evidence type="ECO:0000313" key="9">
    <source>
        <dbReference type="Proteomes" id="UP000595254"/>
    </source>
</evidence>
<dbReference type="GO" id="GO:0016020">
    <property type="term" value="C:membrane"/>
    <property type="evidence" value="ECO:0007669"/>
    <property type="project" value="UniProtKB-SubCell"/>
</dbReference>
<dbReference type="SUPFAM" id="SSF103481">
    <property type="entry name" value="Multidrug resistance efflux transporter EmrE"/>
    <property type="match status" value="2"/>
</dbReference>
<evidence type="ECO:0000256" key="2">
    <source>
        <dbReference type="ARBA" id="ARBA00007362"/>
    </source>
</evidence>
<gene>
    <name evidence="8" type="ORF">I6J18_11835</name>
</gene>
<accession>A0A974S2E7</accession>
<dbReference type="Gene3D" id="1.10.3730.20">
    <property type="match status" value="1"/>
</dbReference>
<keyword evidence="3 6" id="KW-0812">Transmembrane</keyword>
<feature type="transmembrane region" description="Helical" evidence="6">
    <location>
        <begin position="208"/>
        <end position="228"/>
    </location>
</feature>
<evidence type="ECO:0000313" key="8">
    <source>
        <dbReference type="EMBL" id="QQT02458.1"/>
    </source>
</evidence>
<feature type="domain" description="EamA" evidence="7">
    <location>
        <begin position="2"/>
        <end position="132"/>
    </location>
</feature>